<gene>
    <name evidence="2" type="ORF">Tci_930996</name>
</gene>
<dbReference type="AlphaFoldDB" id="A0A699XH98"/>
<reference evidence="2" key="1">
    <citation type="journal article" date="2019" name="Sci. Rep.">
        <title>Draft genome of Tanacetum cinerariifolium, the natural source of mosquito coil.</title>
        <authorList>
            <person name="Yamashiro T."/>
            <person name="Shiraishi A."/>
            <person name="Satake H."/>
            <person name="Nakayama K."/>
        </authorList>
    </citation>
    <scope>NUCLEOTIDE SEQUENCE</scope>
</reference>
<feature type="non-terminal residue" evidence="2">
    <location>
        <position position="1"/>
    </location>
</feature>
<organism evidence="2">
    <name type="scientific">Tanacetum cinerariifolium</name>
    <name type="common">Dalmatian daisy</name>
    <name type="synonym">Chrysanthemum cinerariifolium</name>
    <dbReference type="NCBI Taxonomy" id="118510"/>
    <lineage>
        <taxon>Eukaryota</taxon>
        <taxon>Viridiplantae</taxon>
        <taxon>Streptophyta</taxon>
        <taxon>Embryophyta</taxon>
        <taxon>Tracheophyta</taxon>
        <taxon>Spermatophyta</taxon>
        <taxon>Magnoliopsida</taxon>
        <taxon>eudicotyledons</taxon>
        <taxon>Gunneridae</taxon>
        <taxon>Pentapetalae</taxon>
        <taxon>asterids</taxon>
        <taxon>campanulids</taxon>
        <taxon>Asterales</taxon>
        <taxon>Asteraceae</taxon>
        <taxon>Asteroideae</taxon>
        <taxon>Anthemideae</taxon>
        <taxon>Anthemidinae</taxon>
        <taxon>Tanacetum</taxon>
    </lineage>
</organism>
<feature type="non-terminal residue" evidence="2">
    <location>
        <position position="84"/>
    </location>
</feature>
<name>A0A699XH98_TANCI</name>
<proteinExistence type="predicted"/>
<feature type="compositionally biased region" description="Low complexity" evidence="1">
    <location>
        <begin position="44"/>
        <end position="54"/>
    </location>
</feature>
<sequence length="84" mass="8916">DVFLLTSSSRSAHPACRGYSAFWVRSHGVARRRCAVASGGRGVTGARPGAARRAGVGGSSRRWPDGWRPRRDVLVHPDSSGTVS</sequence>
<feature type="compositionally biased region" description="Basic and acidic residues" evidence="1">
    <location>
        <begin position="62"/>
        <end position="75"/>
    </location>
</feature>
<comment type="caution">
    <text evidence="2">The sequence shown here is derived from an EMBL/GenBank/DDBJ whole genome shotgun (WGS) entry which is preliminary data.</text>
</comment>
<evidence type="ECO:0000313" key="2">
    <source>
        <dbReference type="EMBL" id="GFD59027.1"/>
    </source>
</evidence>
<evidence type="ECO:0000256" key="1">
    <source>
        <dbReference type="SAM" id="MobiDB-lite"/>
    </source>
</evidence>
<dbReference type="EMBL" id="BKCJ011860355">
    <property type="protein sequence ID" value="GFD59027.1"/>
    <property type="molecule type" value="Genomic_DNA"/>
</dbReference>
<feature type="region of interest" description="Disordered" evidence="1">
    <location>
        <begin position="39"/>
        <end position="84"/>
    </location>
</feature>
<accession>A0A699XH98</accession>
<protein>
    <submittedName>
        <fullName evidence="2">Uncharacterized protein</fullName>
    </submittedName>
</protein>